<sequence length="409" mass="45388">MARTKTQKRADARPAAATTTIPSTSTAAVPIPVAGQQLDQNVDSLLLKSHTLLAQQNYELAQRFLTRLLALEPSNAEARELIGVCELELGNAEAARDHFLVSLQAPLQTSSAPYLYLAQLASSPQEALNHYEAAVKILDQQLTELVQSKQTGVEDTKELEVAEGTMRKQISTALVGMTEIYLTDLCFEPLAEEKCNLLLQKALSVLPTDPEAWICLASVRTSQQRPEEAIECIEKGWAEWRDRELGDPLIPSIQTRLSLARLLLEYHRFSEATTLLRGVLDEDDEDVEAAYLEGWAWFLRGEQIEDTEEEVVGKGKGKEVGSEGDEDELSKVDCWEEAREILSVCQVLHQSQNYPQIEILAHVNEMLAALDKAGIRPAQGVVDEGDMEAIDGEGQDWEDDDDDEDEDMA</sequence>
<dbReference type="CDD" id="cd24142">
    <property type="entry name" value="ACL4-like"/>
    <property type="match status" value="1"/>
</dbReference>
<dbReference type="Gene3D" id="1.25.40.10">
    <property type="entry name" value="Tetratricopeptide repeat domain"/>
    <property type="match status" value="2"/>
</dbReference>
<organism evidence="3">
    <name type="scientific">Phaffia rhodozyma</name>
    <name type="common">Yeast</name>
    <name type="synonym">Xanthophyllomyces dendrorhous</name>
    <dbReference type="NCBI Taxonomy" id="264483"/>
    <lineage>
        <taxon>Eukaryota</taxon>
        <taxon>Fungi</taxon>
        <taxon>Dikarya</taxon>
        <taxon>Basidiomycota</taxon>
        <taxon>Agaricomycotina</taxon>
        <taxon>Tremellomycetes</taxon>
        <taxon>Cystofilobasidiales</taxon>
        <taxon>Mrakiaceae</taxon>
        <taxon>Phaffia</taxon>
    </lineage>
</organism>
<dbReference type="PANTHER" id="PTHR12558:SF50">
    <property type="entry name" value="ASSEMBLY CHAPERONE OF RPL4-RELATED"/>
    <property type="match status" value="1"/>
</dbReference>
<protein>
    <submittedName>
        <fullName evidence="3">Tetratricopeptide TPR1</fullName>
    </submittedName>
</protein>
<name>A0A0F7SG59_PHARH</name>
<dbReference type="Pfam" id="PF13432">
    <property type="entry name" value="TPR_16"/>
    <property type="match status" value="1"/>
</dbReference>
<reference evidence="3" key="1">
    <citation type="submission" date="2014-08" db="EMBL/GenBank/DDBJ databases">
        <authorList>
            <person name="Sharma Rahul"/>
            <person name="Thines Marco"/>
        </authorList>
    </citation>
    <scope>NUCLEOTIDE SEQUENCE</scope>
</reference>
<dbReference type="EMBL" id="LN483116">
    <property type="protein sequence ID" value="CDZ96219.1"/>
    <property type="molecule type" value="Genomic_DNA"/>
</dbReference>
<feature type="region of interest" description="Disordered" evidence="2">
    <location>
        <begin position="383"/>
        <end position="409"/>
    </location>
</feature>
<feature type="region of interest" description="Disordered" evidence="2">
    <location>
        <begin position="1"/>
        <end position="21"/>
    </location>
</feature>
<evidence type="ECO:0000256" key="1">
    <source>
        <dbReference type="ARBA" id="ARBA00022803"/>
    </source>
</evidence>
<dbReference type="GO" id="GO:0005680">
    <property type="term" value="C:anaphase-promoting complex"/>
    <property type="evidence" value="ECO:0007669"/>
    <property type="project" value="UniProtKB-ARBA"/>
</dbReference>
<dbReference type="AlphaFoldDB" id="A0A0F7SG59"/>
<proteinExistence type="predicted"/>
<dbReference type="PANTHER" id="PTHR12558">
    <property type="entry name" value="CELL DIVISION CYCLE 16,23,27"/>
    <property type="match status" value="1"/>
</dbReference>
<dbReference type="GO" id="GO:0051301">
    <property type="term" value="P:cell division"/>
    <property type="evidence" value="ECO:0007669"/>
    <property type="project" value="TreeGrafter"/>
</dbReference>
<dbReference type="InterPro" id="IPR011990">
    <property type="entry name" value="TPR-like_helical_dom_sf"/>
</dbReference>
<evidence type="ECO:0000256" key="2">
    <source>
        <dbReference type="SAM" id="MobiDB-lite"/>
    </source>
</evidence>
<evidence type="ECO:0000313" key="3">
    <source>
        <dbReference type="EMBL" id="CDZ96219.1"/>
    </source>
</evidence>
<accession>A0A0F7SG59</accession>
<keyword evidence="1" id="KW-0802">TPR repeat</keyword>
<dbReference type="SUPFAM" id="SSF48452">
    <property type="entry name" value="TPR-like"/>
    <property type="match status" value="2"/>
</dbReference>